<dbReference type="Proteomes" id="UP000051999">
    <property type="component" value="Unassembled WGS sequence"/>
</dbReference>
<dbReference type="PANTHER" id="PTHR43479">
    <property type="entry name" value="ACREF/ENVCD OPERON REPRESSOR-RELATED"/>
    <property type="match status" value="1"/>
</dbReference>
<dbReference type="RefSeq" id="WP_017262557.1">
    <property type="nucleotide sequence ID" value="NZ_AUAW01000004.1"/>
</dbReference>
<dbReference type="GO" id="GO:0003677">
    <property type="term" value="F:DNA binding"/>
    <property type="evidence" value="ECO:0007669"/>
    <property type="project" value="UniProtKB-UniRule"/>
</dbReference>
<keyword evidence="1 2" id="KW-0238">DNA-binding</keyword>
<dbReference type="PATRIC" id="fig|1114972.6.peg.1280"/>
<dbReference type="OrthoDB" id="9810250at2"/>
<dbReference type="Gene3D" id="1.10.357.10">
    <property type="entry name" value="Tetracycline Repressor, domain 2"/>
    <property type="match status" value="1"/>
</dbReference>
<feature type="DNA-binding region" description="H-T-H motif" evidence="2">
    <location>
        <begin position="32"/>
        <end position="51"/>
    </location>
</feature>
<evidence type="ECO:0000256" key="1">
    <source>
        <dbReference type="ARBA" id="ARBA00023125"/>
    </source>
</evidence>
<dbReference type="EMBL" id="AZFF01000002">
    <property type="protein sequence ID" value="KRL56966.1"/>
    <property type="molecule type" value="Genomic_DNA"/>
</dbReference>
<evidence type="ECO:0000256" key="2">
    <source>
        <dbReference type="PROSITE-ProRule" id="PRU00335"/>
    </source>
</evidence>
<organism evidence="4 5">
    <name type="scientific">Furfurilactobacillus rossiae DSM 15814</name>
    <dbReference type="NCBI Taxonomy" id="1114972"/>
    <lineage>
        <taxon>Bacteria</taxon>
        <taxon>Bacillati</taxon>
        <taxon>Bacillota</taxon>
        <taxon>Bacilli</taxon>
        <taxon>Lactobacillales</taxon>
        <taxon>Lactobacillaceae</taxon>
        <taxon>Furfurilactobacillus</taxon>
    </lineage>
</organism>
<dbReference type="PROSITE" id="PS50977">
    <property type="entry name" value="HTH_TETR_2"/>
    <property type="match status" value="1"/>
</dbReference>
<dbReference type="InterPro" id="IPR009057">
    <property type="entry name" value="Homeodomain-like_sf"/>
</dbReference>
<comment type="caution">
    <text evidence="4">The sequence shown here is derived from an EMBL/GenBank/DDBJ whole genome shotgun (WGS) entry which is preliminary data.</text>
</comment>
<dbReference type="SUPFAM" id="SSF46689">
    <property type="entry name" value="Homeodomain-like"/>
    <property type="match status" value="1"/>
</dbReference>
<dbReference type="InterPro" id="IPR050624">
    <property type="entry name" value="HTH-type_Tx_Regulator"/>
</dbReference>
<proteinExistence type="predicted"/>
<keyword evidence="5" id="KW-1185">Reference proteome</keyword>
<dbReference type="Pfam" id="PF00440">
    <property type="entry name" value="TetR_N"/>
    <property type="match status" value="1"/>
</dbReference>
<gene>
    <name evidence="4" type="ORF">FD35_GL001263</name>
</gene>
<dbReference type="STRING" id="1114972.FD35_GL001263"/>
<evidence type="ECO:0000313" key="4">
    <source>
        <dbReference type="EMBL" id="KRL56966.1"/>
    </source>
</evidence>
<reference evidence="4 5" key="1">
    <citation type="journal article" date="2015" name="Genome Announc.">
        <title>Expanding the biotechnology potential of lactobacilli through comparative genomics of 213 strains and associated genera.</title>
        <authorList>
            <person name="Sun Z."/>
            <person name="Harris H.M."/>
            <person name="McCann A."/>
            <person name="Guo C."/>
            <person name="Argimon S."/>
            <person name="Zhang W."/>
            <person name="Yang X."/>
            <person name="Jeffery I.B."/>
            <person name="Cooney J.C."/>
            <person name="Kagawa T.F."/>
            <person name="Liu W."/>
            <person name="Song Y."/>
            <person name="Salvetti E."/>
            <person name="Wrobel A."/>
            <person name="Rasinkangas P."/>
            <person name="Parkhill J."/>
            <person name="Rea M.C."/>
            <person name="O'Sullivan O."/>
            <person name="Ritari J."/>
            <person name="Douillard F.P."/>
            <person name="Paul Ross R."/>
            <person name="Yang R."/>
            <person name="Briner A.E."/>
            <person name="Felis G.E."/>
            <person name="de Vos W.M."/>
            <person name="Barrangou R."/>
            <person name="Klaenhammer T.R."/>
            <person name="Caufield P.W."/>
            <person name="Cui Y."/>
            <person name="Zhang H."/>
            <person name="O'Toole P.W."/>
        </authorList>
    </citation>
    <scope>NUCLEOTIDE SEQUENCE [LARGE SCALE GENOMIC DNA]</scope>
    <source>
        <strain evidence="4 5">DSM 15814</strain>
    </source>
</reference>
<evidence type="ECO:0000259" key="3">
    <source>
        <dbReference type="PROSITE" id="PS50977"/>
    </source>
</evidence>
<sequence length="187" mass="21300">MNESDLRVVKTIRLIDQTLLNLLKTESFEQVTVQQICLEAEIGRSTFYHHYVDKFTLLEHLNNQYADKFQKIMVTRISTVTQSTSLVTLVSDLLPDKDALLILLNVHASSLSLDANFRKIISDSLASFLRDHLSTTLPIAYLQDLYVANAMTYITWSLAHGLNEDVAHFMNTTFINIANQITQQNSH</sequence>
<accession>A0A0R1RJT9</accession>
<dbReference type="InterPro" id="IPR001647">
    <property type="entry name" value="HTH_TetR"/>
</dbReference>
<name>A0A0R1RJT9_9LACO</name>
<dbReference type="PANTHER" id="PTHR43479:SF7">
    <property type="entry name" value="TETR-FAMILY TRANSCRIPTIONAL REGULATOR"/>
    <property type="match status" value="1"/>
</dbReference>
<dbReference type="eggNOG" id="COG1309">
    <property type="taxonomic scope" value="Bacteria"/>
</dbReference>
<feature type="domain" description="HTH tetR-type" evidence="3">
    <location>
        <begin position="9"/>
        <end position="69"/>
    </location>
</feature>
<dbReference type="AlphaFoldDB" id="A0A0R1RJT9"/>
<evidence type="ECO:0000313" key="5">
    <source>
        <dbReference type="Proteomes" id="UP000051999"/>
    </source>
</evidence>
<protein>
    <recommendedName>
        <fullName evidence="3">HTH tetR-type domain-containing protein</fullName>
    </recommendedName>
</protein>